<reference evidence="3 4" key="1">
    <citation type="submission" date="2023-08" db="EMBL/GenBank/DDBJ databases">
        <authorList>
            <person name="Girao M."/>
            <person name="Carvalho M.F."/>
        </authorList>
    </citation>
    <scope>NUCLEOTIDE SEQUENCE [LARGE SCALE GENOMIC DNA]</scope>
    <source>
        <strain evidence="3 4">CC-R104</strain>
    </source>
</reference>
<feature type="region of interest" description="Disordered" evidence="1">
    <location>
        <begin position="32"/>
        <end position="65"/>
    </location>
</feature>
<sequence length="254" mass="26209">MAQRKAPHRSGRSAARRRVAVIAALAATAGCGTAIDGTPEPEPAAYYGNEPTAASSADSPAAVPSRLPSELVLPPERFPEPYVAVVLPAQAVAQAAPDLTGIPTGAKVEPPGCLPDPQDYGPTGTAMTVGTDNDSRATISVEVVASTGDLSGYRAYAVECGEVQATHRGVTATVTTELEPDPPAPGDGVRTLALSRTVRSGGTGDTVTQSMTTRVAQIDDVRVFVTYMSFGSGAPDVTNLDRVYRDAVQYVVGR</sequence>
<comment type="caution">
    <text evidence="3">The sequence shown here is derived from an EMBL/GenBank/DDBJ whole genome shotgun (WGS) entry which is preliminary data.</text>
</comment>
<keyword evidence="2" id="KW-0732">Signal</keyword>
<organism evidence="3 4">
    <name type="scientific">Rhodococcus chondri</name>
    <dbReference type="NCBI Taxonomy" id="3065941"/>
    <lineage>
        <taxon>Bacteria</taxon>
        <taxon>Bacillati</taxon>
        <taxon>Actinomycetota</taxon>
        <taxon>Actinomycetes</taxon>
        <taxon>Mycobacteriales</taxon>
        <taxon>Nocardiaceae</taxon>
        <taxon>Rhodococcus</taxon>
    </lineage>
</organism>
<evidence type="ECO:0000313" key="4">
    <source>
        <dbReference type="Proteomes" id="UP001331936"/>
    </source>
</evidence>
<accession>A0ABU7JRX3</accession>
<name>A0ABU7JRX3_9NOCA</name>
<feature type="chain" id="PRO_5045215202" evidence="2">
    <location>
        <begin position="35"/>
        <end position="254"/>
    </location>
</feature>
<dbReference type="Proteomes" id="UP001331936">
    <property type="component" value="Unassembled WGS sequence"/>
</dbReference>
<evidence type="ECO:0000313" key="3">
    <source>
        <dbReference type="EMBL" id="MEE2032780.1"/>
    </source>
</evidence>
<evidence type="ECO:0000256" key="1">
    <source>
        <dbReference type="SAM" id="MobiDB-lite"/>
    </source>
</evidence>
<feature type="signal peptide" evidence="2">
    <location>
        <begin position="1"/>
        <end position="34"/>
    </location>
</feature>
<dbReference type="EMBL" id="JAUZMZ010000055">
    <property type="protein sequence ID" value="MEE2032780.1"/>
    <property type="molecule type" value="Genomic_DNA"/>
</dbReference>
<dbReference type="PROSITE" id="PS51257">
    <property type="entry name" value="PROKAR_LIPOPROTEIN"/>
    <property type="match status" value="1"/>
</dbReference>
<feature type="compositionally biased region" description="Low complexity" evidence="1">
    <location>
        <begin position="51"/>
        <end position="65"/>
    </location>
</feature>
<keyword evidence="4" id="KW-1185">Reference proteome</keyword>
<proteinExistence type="predicted"/>
<protein>
    <submittedName>
        <fullName evidence="3">Sensor domain-containing protein</fullName>
    </submittedName>
</protein>
<evidence type="ECO:0000256" key="2">
    <source>
        <dbReference type="SAM" id="SignalP"/>
    </source>
</evidence>
<gene>
    <name evidence="3" type="ORF">Q8814_11755</name>
</gene>